<keyword evidence="2" id="KW-0378">Hydrolase</keyword>
<dbReference type="Proteomes" id="UP000234275">
    <property type="component" value="Unassembled WGS sequence"/>
</dbReference>
<dbReference type="AlphaFoldDB" id="A0A2I2G6I4"/>
<feature type="compositionally biased region" description="Basic and acidic residues" evidence="5">
    <location>
        <begin position="844"/>
        <end position="853"/>
    </location>
</feature>
<dbReference type="InterPro" id="IPR002110">
    <property type="entry name" value="Ankyrin_rpt"/>
</dbReference>
<keyword evidence="1" id="KW-0677">Repeat</keyword>
<proteinExistence type="predicted"/>
<protein>
    <submittedName>
        <fullName evidence="8">Ankyrin repeat-containing protein</fullName>
    </submittedName>
</protein>
<dbReference type="SUPFAM" id="SSF51695">
    <property type="entry name" value="PLC-like phosphodiesterases"/>
    <property type="match status" value="1"/>
</dbReference>
<evidence type="ECO:0000256" key="4">
    <source>
        <dbReference type="PROSITE-ProRule" id="PRU00023"/>
    </source>
</evidence>
<evidence type="ECO:0000256" key="2">
    <source>
        <dbReference type="ARBA" id="ARBA00022801"/>
    </source>
</evidence>
<dbReference type="PANTHER" id="PTHR22958:SF1">
    <property type="entry name" value="GLYCEROPHOSPHOCHOLINE PHOSPHODIESTERASE GPCPD1"/>
    <property type="match status" value="1"/>
</dbReference>
<feature type="domain" description="SPX" evidence="6">
    <location>
        <begin position="1"/>
        <end position="139"/>
    </location>
</feature>
<dbReference type="SUPFAM" id="SSF48403">
    <property type="entry name" value="Ankyrin repeat"/>
    <property type="match status" value="1"/>
</dbReference>
<dbReference type="PROSITE" id="PS51382">
    <property type="entry name" value="SPX"/>
    <property type="match status" value="1"/>
</dbReference>
<dbReference type="InterPro" id="IPR051578">
    <property type="entry name" value="GDPD"/>
</dbReference>
<organism evidence="8 9">
    <name type="scientific">Aspergillus steynii IBT 23096</name>
    <dbReference type="NCBI Taxonomy" id="1392250"/>
    <lineage>
        <taxon>Eukaryota</taxon>
        <taxon>Fungi</taxon>
        <taxon>Dikarya</taxon>
        <taxon>Ascomycota</taxon>
        <taxon>Pezizomycotina</taxon>
        <taxon>Eurotiomycetes</taxon>
        <taxon>Eurotiomycetidae</taxon>
        <taxon>Eurotiales</taxon>
        <taxon>Aspergillaceae</taxon>
        <taxon>Aspergillus</taxon>
        <taxon>Aspergillus subgen. Circumdati</taxon>
    </lineage>
</organism>
<dbReference type="GO" id="GO:0047389">
    <property type="term" value="F:glycerophosphocholine phosphodiesterase activity"/>
    <property type="evidence" value="ECO:0007669"/>
    <property type="project" value="TreeGrafter"/>
</dbReference>
<sequence>MRFGHDFHRHQVPEWADAYVPYSLLKKLHNKAIKRTDVGQPDFNELYTALEHSIYSIADFYKEHHAMLRVNEAELIQRSNLLLTVNAWDVECLSQNFHDLREDFNKLQWFFRVNYEALERMSTKIERSPISDDQHHQSCKSKLAKLTEDHEGLVSSFIESLDSFMKAVFHTCHDAKTSETSKRSYLKAFIDRFSSSPSSSELSDNFASCLLEDREENLGELLEKVSNESSLPDGLSFSNFLKHLTYLSLVCTARQCSHFLLLVAMPKHDVKPTHLLLNHMIVASGKRRHLADLDDLNHGTVCESDDHYDLSGSNLFHTVVQSLGDSKSAVLSTKDTLGRIPLHYAALNGLPTICRMILSSFPNSKEDNIPSPILARDFQQYTPLHYAVIKNHPVVVKRLLNNLYSDSQTSGVPVDEKLLFDLLSTAIRYEFDDIVELLAQRQIDTHLRSSDGETALYLAARRGRESYVKTLLENGGAADVSTPEPVHGWTPLFIACVNGHGAVARALLQAGARQDIQDHNGWAPKEHAALRGHLELAGMLDSLENLSMSGGPAGMPMKPVSKPGQAIDYEKSHVIVNLGVLQNGKNVNAVDLNYPNEHAVNTKGGLSIEISISEKESETYVSELPFLTDTVNDPFTFTVSKPSVASMSFKLSQQVPGYPASRTLIGSATTLLQTPSEPFGENRESLVRERTIPIVEKETLDVIGTITFTFLIVKPMATPVSSTISGSSTKAQGVQLVGHRGLGQNTASRSYLQLGENTVESFLTAAKHGATHVEVNAQLTRDLAAIVFHDFSLSESGTDIPIHDLTLDQFMHASNIQSPRGDPASILGKPYDETAQTKPRSRSLSRDHERGTQSIRDRMKYTVDFMNKGFKPNTRGDFIQDSFTTLDELLEKLPESIGFNVEVKYPRLHEAAEAGVAPVAIEINTFVDKILERVFRSESNTNRDIILSSFTPEVCILLALKQRKYPVMFITNAGKPPMTDLETRASSLQAAVRFAKRWNLAGIVFASETLLMCPRLIAYVKRSGLTCGSYGLLNNIPENAKKQAAAGIDIIMADRVGLVAKALKDVD</sequence>
<dbReference type="InterPro" id="IPR017946">
    <property type="entry name" value="PLC-like_Pdiesterase_TIM-brl"/>
</dbReference>
<keyword evidence="3 4" id="KW-0040">ANK repeat</keyword>
<dbReference type="EMBL" id="MSFO01000005">
    <property type="protein sequence ID" value="PLB48482.1"/>
    <property type="molecule type" value="Genomic_DNA"/>
</dbReference>
<dbReference type="OrthoDB" id="197419at2759"/>
<keyword evidence="9" id="KW-1185">Reference proteome</keyword>
<evidence type="ECO:0000313" key="8">
    <source>
        <dbReference type="EMBL" id="PLB48482.1"/>
    </source>
</evidence>
<dbReference type="InterPro" id="IPR057506">
    <property type="entry name" value="C2_GPCPD1"/>
</dbReference>
<dbReference type="GeneID" id="36560055"/>
<reference evidence="8 9" key="1">
    <citation type="submission" date="2016-12" db="EMBL/GenBank/DDBJ databases">
        <title>The genomes of Aspergillus section Nigri reveals drivers in fungal speciation.</title>
        <authorList>
            <consortium name="DOE Joint Genome Institute"/>
            <person name="Vesth T.C."/>
            <person name="Nybo J."/>
            <person name="Theobald S."/>
            <person name="Brandl J."/>
            <person name="Frisvad J.C."/>
            <person name="Nielsen K.F."/>
            <person name="Lyhne E.K."/>
            <person name="Kogle M.E."/>
            <person name="Kuo A."/>
            <person name="Riley R."/>
            <person name="Clum A."/>
            <person name="Nolan M."/>
            <person name="Lipzen A."/>
            <person name="Salamov A."/>
            <person name="Henrissat B."/>
            <person name="Wiebenga A."/>
            <person name="De Vries R.P."/>
            <person name="Grigoriev I.V."/>
            <person name="Mortensen U.H."/>
            <person name="Andersen M.R."/>
            <person name="Baker S.E."/>
        </authorList>
    </citation>
    <scope>NUCLEOTIDE SEQUENCE [LARGE SCALE GENOMIC DNA]</scope>
    <source>
        <strain evidence="8 9">IBT 23096</strain>
    </source>
</reference>
<dbReference type="STRING" id="1392250.A0A2I2G6I4"/>
<dbReference type="PANTHER" id="PTHR22958">
    <property type="entry name" value="GLYCEROPHOSPHORYL DIESTER PHOSPHODIESTERASE"/>
    <property type="match status" value="1"/>
</dbReference>
<dbReference type="InterPro" id="IPR030395">
    <property type="entry name" value="GP_PDE_dom"/>
</dbReference>
<evidence type="ECO:0000256" key="5">
    <source>
        <dbReference type="SAM" id="MobiDB-lite"/>
    </source>
</evidence>
<feature type="repeat" description="ANK" evidence="4">
    <location>
        <begin position="487"/>
        <end position="519"/>
    </location>
</feature>
<feature type="domain" description="GP-PDE" evidence="7">
    <location>
        <begin position="734"/>
        <end position="1063"/>
    </location>
</feature>
<dbReference type="GO" id="GO:0046475">
    <property type="term" value="P:glycerophospholipid catabolic process"/>
    <property type="evidence" value="ECO:0007669"/>
    <property type="project" value="TreeGrafter"/>
</dbReference>
<dbReference type="VEuPathDB" id="FungiDB:P170DRAFT_465823"/>
<feature type="region of interest" description="Disordered" evidence="5">
    <location>
        <begin position="818"/>
        <end position="853"/>
    </location>
</feature>
<dbReference type="Pfam" id="PF12796">
    <property type="entry name" value="Ank_2"/>
    <property type="match status" value="2"/>
</dbReference>
<evidence type="ECO:0000259" key="7">
    <source>
        <dbReference type="PROSITE" id="PS51704"/>
    </source>
</evidence>
<dbReference type="SMART" id="SM00248">
    <property type="entry name" value="ANK"/>
    <property type="match status" value="5"/>
</dbReference>
<dbReference type="PROSITE" id="PS50297">
    <property type="entry name" value="ANK_REP_REGION"/>
    <property type="match status" value="2"/>
</dbReference>
<dbReference type="Pfam" id="PF25329">
    <property type="entry name" value="C2_GDE1"/>
    <property type="match status" value="1"/>
</dbReference>
<evidence type="ECO:0000256" key="1">
    <source>
        <dbReference type="ARBA" id="ARBA00022737"/>
    </source>
</evidence>
<dbReference type="Gene3D" id="3.20.20.190">
    <property type="entry name" value="Phosphatidylinositol (PI) phosphodiesterase"/>
    <property type="match status" value="1"/>
</dbReference>
<dbReference type="PROSITE" id="PS51704">
    <property type="entry name" value="GP_PDE"/>
    <property type="match status" value="1"/>
</dbReference>
<dbReference type="RefSeq" id="XP_024703784.1">
    <property type="nucleotide sequence ID" value="XM_024852357.1"/>
</dbReference>
<accession>A0A2I2G6I4</accession>
<feature type="repeat" description="ANK" evidence="4">
    <location>
        <begin position="451"/>
        <end position="483"/>
    </location>
</feature>
<comment type="caution">
    <text evidence="8">The sequence shown here is derived from an EMBL/GenBank/DDBJ whole genome shotgun (WGS) entry which is preliminary data.</text>
</comment>
<dbReference type="Pfam" id="PF03105">
    <property type="entry name" value="SPX"/>
    <property type="match status" value="1"/>
</dbReference>
<evidence type="ECO:0000256" key="3">
    <source>
        <dbReference type="ARBA" id="ARBA00023043"/>
    </source>
</evidence>
<dbReference type="PROSITE" id="PS50088">
    <property type="entry name" value="ANK_REPEAT"/>
    <property type="match status" value="2"/>
</dbReference>
<evidence type="ECO:0000259" key="6">
    <source>
        <dbReference type="PROSITE" id="PS51382"/>
    </source>
</evidence>
<name>A0A2I2G6I4_9EURO</name>
<dbReference type="InterPro" id="IPR036770">
    <property type="entry name" value="Ankyrin_rpt-contain_sf"/>
</dbReference>
<dbReference type="CDD" id="cd14447">
    <property type="entry name" value="SPX"/>
    <property type="match status" value="1"/>
</dbReference>
<gene>
    <name evidence="8" type="ORF">P170DRAFT_465823</name>
</gene>
<dbReference type="Gene3D" id="1.25.40.20">
    <property type="entry name" value="Ankyrin repeat-containing domain"/>
    <property type="match status" value="1"/>
</dbReference>
<dbReference type="InterPro" id="IPR004331">
    <property type="entry name" value="SPX_dom"/>
</dbReference>
<dbReference type="Pfam" id="PF03009">
    <property type="entry name" value="GDPD"/>
    <property type="match status" value="1"/>
</dbReference>
<evidence type="ECO:0000313" key="9">
    <source>
        <dbReference type="Proteomes" id="UP000234275"/>
    </source>
</evidence>